<dbReference type="InterPro" id="IPR009218">
    <property type="entry name" value="HD_phosphohydro"/>
</dbReference>
<evidence type="ECO:0008006" key="3">
    <source>
        <dbReference type="Google" id="ProtNLM"/>
    </source>
</evidence>
<gene>
    <name evidence="1" type="ORF">QRX50_44120</name>
</gene>
<dbReference type="SUPFAM" id="SSF109604">
    <property type="entry name" value="HD-domain/PDEase-like"/>
    <property type="match status" value="1"/>
</dbReference>
<dbReference type="KEGG" id="acab:QRX50_44120"/>
<accession>A0A9Y2IF28</accession>
<proteinExistence type="predicted"/>
<dbReference type="PANTHER" id="PTHR21174:SF0">
    <property type="entry name" value="HD PHOSPHOHYDROLASE FAMILY PROTEIN-RELATED"/>
    <property type="match status" value="1"/>
</dbReference>
<organism evidence="1 2">
    <name type="scientific">Amycolatopsis carbonis</name>
    <dbReference type="NCBI Taxonomy" id="715471"/>
    <lineage>
        <taxon>Bacteria</taxon>
        <taxon>Bacillati</taxon>
        <taxon>Actinomycetota</taxon>
        <taxon>Actinomycetes</taxon>
        <taxon>Pseudonocardiales</taxon>
        <taxon>Pseudonocardiaceae</taxon>
        <taxon>Amycolatopsis</taxon>
    </lineage>
</organism>
<dbReference type="Gene3D" id="1.10.3210.10">
    <property type="entry name" value="Hypothetical protein af1432"/>
    <property type="match status" value="1"/>
</dbReference>
<reference evidence="1 2" key="1">
    <citation type="submission" date="2023-06" db="EMBL/GenBank/DDBJ databases">
        <authorList>
            <person name="Oyuntsetseg B."/>
            <person name="Kim S.B."/>
        </authorList>
    </citation>
    <scope>NUCLEOTIDE SEQUENCE [LARGE SCALE GENOMIC DNA]</scope>
    <source>
        <strain evidence="1 2">2-15</strain>
    </source>
</reference>
<evidence type="ECO:0000313" key="1">
    <source>
        <dbReference type="EMBL" id="WIX78289.1"/>
    </source>
</evidence>
<dbReference type="Proteomes" id="UP001236014">
    <property type="component" value="Chromosome"/>
</dbReference>
<dbReference type="PANTHER" id="PTHR21174">
    <property type="match status" value="1"/>
</dbReference>
<dbReference type="RefSeq" id="WP_285969010.1">
    <property type="nucleotide sequence ID" value="NZ_CP127294.1"/>
</dbReference>
<dbReference type="EMBL" id="CP127294">
    <property type="protein sequence ID" value="WIX78289.1"/>
    <property type="molecule type" value="Genomic_DNA"/>
</dbReference>
<keyword evidence="2" id="KW-1185">Reference proteome</keyword>
<dbReference type="AlphaFoldDB" id="A0A9Y2IF28"/>
<sequence length="215" mass="22916">MTAWGAAVAHVGGDEDVAGEAWRDLEARYGEPHRHYHDLAHATAVAGDGAQLAAEAGLGAGECAAVELAAWAHDVVYDAVPGEDERASAGWLRHWLTRAGAGAQHVARAESLVLATAAHEAPEDDEAATALLDADLAILGADPAAYAEYAAAVRREYAKYDDAAWAAGRAAVLENLLARPLLYRSETARARWETAARRNLAAELTRWREHAGDHR</sequence>
<dbReference type="PIRSF" id="PIRSF035170">
    <property type="entry name" value="HD_phosphohydro"/>
    <property type="match status" value="1"/>
</dbReference>
<protein>
    <recommendedName>
        <fullName evidence="3">Metal-dependent phosphohydrolase</fullName>
    </recommendedName>
</protein>
<evidence type="ECO:0000313" key="2">
    <source>
        <dbReference type="Proteomes" id="UP001236014"/>
    </source>
</evidence>
<name>A0A9Y2IF28_9PSEU</name>